<dbReference type="STRING" id="45073.Lqui_0584"/>
<keyword evidence="1" id="KW-0472">Membrane</keyword>
<dbReference type="InterPro" id="IPR009574">
    <property type="entry name" value="DUF1189"/>
</dbReference>
<dbReference type="OrthoDB" id="5634905at2"/>
<dbReference type="EMBL" id="LNYS01000006">
    <property type="protein sequence ID" value="KTD51740.1"/>
    <property type="molecule type" value="Genomic_DNA"/>
</dbReference>
<dbReference type="RefSeq" id="WP_058506696.1">
    <property type="nucleotide sequence ID" value="NZ_CAAAIK010000002.1"/>
</dbReference>
<feature type="transmembrane region" description="Helical" evidence="1">
    <location>
        <begin position="261"/>
        <end position="281"/>
    </location>
</feature>
<dbReference type="Pfam" id="PF06691">
    <property type="entry name" value="DUF1189"/>
    <property type="match status" value="1"/>
</dbReference>
<sequence>MSQNNTALRDINKPHYNYWQALVLSFFSSRLYVDVGKRWFGLGIVYLFIAILVFGTPFALRTTNDFNIFFDQQLLTPLKKMPPITIQNGLVSFDKPMPYEIKNQSGQVVSVIDTSGTVTGRSEKYPYLTTLVSKNQLSFWPPSPQFFFMNQAQPQSDTPIVQIFPPQMNEIFDGSKWIASSGIETVKYLSLIIIYPTVILIFFVMFLTFFLVFGMIGQLVSRLFYKLDLTYSQSCRLLAVGATPSIAILLLMLAANLPIPGLGVVIILVLSFYFSFAVISLRNESKKLVLS</sequence>
<evidence type="ECO:0008006" key="4">
    <source>
        <dbReference type="Google" id="ProtNLM"/>
    </source>
</evidence>
<protein>
    <recommendedName>
        <fullName evidence="4">DUF1189 domain-containing protein</fullName>
    </recommendedName>
</protein>
<dbReference type="AlphaFoldDB" id="A0A0W0Y405"/>
<feature type="transmembrane region" description="Helical" evidence="1">
    <location>
        <begin position="192"/>
        <end position="216"/>
    </location>
</feature>
<feature type="transmembrane region" description="Helical" evidence="1">
    <location>
        <begin position="237"/>
        <end position="255"/>
    </location>
</feature>
<proteinExistence type="predicted"/>
<evidence type="ECO:0000313" key="3">
    <source>
        <dbReference type="Proteomes" id="UP000054618"/>
    </source>
</evidence>
<reference evidence="2 3" key="1">
    <citation type="submission" date="2015-11" db="EMBL/GenBank/DDBJ databases">
        <title>Genomic analysis of 38 Legionella species identifies large and diverse effector repertoires.</title>
        <authorList>
            <person name="Burstein D."/>
            <person name="Amaro F."/>
            <person name="Zusman T."/>
            <person name="Lifshitz Z."/>
            <person name="Cohen O."/>
            <person name="Gilbert J.A."/>
            <person name="Pupko T."/>
            <person name="Shuman H.A."/>
            <person name="Segal G."/>
        </authorList>
    </citation>
    <scope>NUCLEOTIDE SEQUENCE [LARGE SCALE GENOMIC DNA]</scope>
    <source>
        <strain evidence="2 3">CDC#1442-AUS-E</strain>
    </source>
</reference>
<keyword evidence="1" id="KW-1133">Transmembrane helix</keyword>
<accession>A0A0W0Y405</accession>
<keyword evidence="1" id="KW-0812">Transmembrane</keyword>
<evidence type="ECO:0000313" key="2">
    <source>
        <dbReference type="EMBL" id="KTD51740.1"/>
    </source>
</evidence>
<comment type="caution">
    <text evidence="2">The sequence shown here is derived from an EMBL/GenBank/DDBJ whole genome shotgun (WGS) entry which is preliminary data.</text>
</comment>
<organism evidence="2 3">
    <name type="scientific">Legionella quinlivanii</name>
    <dbReference type="NCBI Taxonomy" id="45073"/>
    <lineage>
        <taxon>Bacteria</taxon>
        <taxon>Pseudomonadati</taxon>
        <taxon>Pseudomonadota</taxon>
        <taxon>Gammaproteobacteria</taxon>
        <taxon>Legionellales</taxon>
        <taxon>Legionellaceae</taxon>
        <taxon>Legionella</taxon>
    </lineage>
</organism>
<keyword evidence="3" id="KW-1185">Reference proteome</keyword>
<feature type="transmembrane region" description="Helical" evidence="1">
    <location>
        <begin position="40"/>
        <end position="60"/>
    </location>
</feature>
<name>A0A0W0Y405_9GAMM</name>
<gene>
    <name evidence="2" type="ORF">Lqui_0584</name>
</gene>
<dbReference type="PATRIC" id="fig|45073.5.peg.615"/>
<dbReference type="Proteomes" id="UP000054618">
    <property type="component" value="Unassembled WGS sequence"/>
</dbReference>
<evidence type="ECO:0000256" key="1">
    <source>
        <dbReference type="SAM" id="Phobius"/>
    </source>
</evidence>